<dbReference type="GO" id="GO:0061631">
    <property type="term" value="F:ubiquitin conjugating enzyme activity"/>
    <property type="evidence" value="ECO:0007669"/>
    <property type="project" value="UniProtKB-EC"/>
</dbReference>
<protein>
    <recommendedName>
        <fullName evidence="1">E2 ubiquitin-conjugating enzyme</fullName>
        <ecNumber evidence="1">2.3.2.23</ecNumber>
    </recommendedName>
</protein>
<comment type="caution">
    <text evidence="7">The sequence shown here is derived from an EMBL/GenBank/DDBJ whole genome shotgun (WGS) entry which is preliminary data.</text>
</comment>
<evidence type="ECO:0000256" key="4">
    <source>
        <dbReference type="ARBA" id="ARBA00022786"/>
    </source>
</evidence>
<dbReference type="PANTHER" id="PTHR46116:SF41">
    <property type="entry name" value="UBIQUITIN-CONJUGATING ENZYME E2 25-RELATED"/>
    <property type="match status" value="1"/>
</dbReference>
<evidence type="ECO:0000256" key="5">
    <source>
        <dbReference type="ARBA" id="ARBA00022840"/>
    </source>
</evidence>
<dbReference type="AlphaFoldDB" id="A0A7J6WRP8"/>
<reference evidence="7 8" key="1">
    <citation type="submission" date="2020-06" db="EMBL/GenBank/DDBJ databases">
        <title>Transcriptomic and genomic resources for Thalictrum thalictroides and T. hernandezii: Facilitating candidate gene discovery in an emerging model plant lineage.</title>
        <authorList>
            <person name="Arias T."/>
            <person name="Riano-Pachon D.M."/>
            <person name="Di Stilio V.S."/>
        </authorList>
    </citation>
    <scope>NUCLEOTIDE SEQUENCE [LARGE SCALE GENOMIC DNA]</scope>
    <source>
        <strain evidence="8">cv. WT478/WT964</strain>
        <tissue evidence="7">Leaves</tissue>
    </source>
</reference>
<keyword evidence="4" id="KW-0833">Ubl conjugation pathway</keyword>
<accession>A0A7J6WRP8</accession>
<keyword evidence="3" id="KW-0547">Nucleotide-binding</keyword>
<evidence type="ECO:0000256" key="3">
    <source>
        <dbReference type="ARBA" id="ARBA00022741"/>
    </source>
</evidence>
<dbReference type="FunFam" id="3.10.110.10:FF:000028">
    <property type="entry name" value="Probable ubiquitin-conjugating enzyme E2 23"/>
    <property type="match status" value="1"/>
</dbReference>
<dbReference type="EMBL" id="JABWDY010011177">
    <property type="protein sequence ID" value="KAF5200059.1"/>
    <property type="molecule type" value="Genomic_DNA"/>
</dbReference>
<evidence type="ECO:0000259" key="6">
    <source>
        <dbReference type="PROSITE" id="PS50127"/>
    </source>
</evidence>
<evidence type="ECO:0000256" key="1">
    <source>
        <dbReference type="ARBA" id="ARBA00012486"/>
    </source>
</evidence>
<evidence type="ECO:0000256" key="2">
    <source>
        <dbReference type="ARBA" id="ARBA00022679"/>
    </source>
</evidence>
<dbReference type="InterPro" id="IPR016135">
    <property type="entry name" value="UBQ-conjugating_enzyme/RWD"/>
</dbReference>
<dbReference type="PANTHER" id="PTHR46116">
    <property type="entry name" value="(E3-INDEPENDENT) E2 UBIQUITIN-CONJUGATING ENZYME"/>
    <property type="match status" value="1"/>
</dbReference>
<dbReference type="PROSITE" id="PS50127">
    <property type="entry name" value="UBC_2"/>
    <property type="match status" value="1"/>
</dbReference>
<dbReference type="GO" id="GO:0005524">
    <property type="term" value="F:ATP binding"/>
    <property type="evidence" value="ECO:0007669"/>
    <property type="project" value="UniProtKB-KW"/>
</dbReference>
<name>A0A7J6WRP8_THATH</name>
<dbReference type="EC" id="2.3.2.23" evidence="1"/>
<dbReference type="Pfam" id="PF00179">
    <property type="entry name" value="UQ_con"/>
    <property type="match status" value="1"/>
</dbReference>
<evidence type="ECO:0000313" key="8">
    <source>
        <dbReference type="Proteomes" id="UP000554482"/>
    </source>
</evidence>
<keyword evidence="8" id="KW-1185">Reference proteome</keyword>
<organism evidence="7 8">
    <name type="scientific">Thalictrum thalictroides</name>
    <name type="common">Rue-anemone</name>
    <name type="synonym">Anemone thalictroides</name>
    <dbReference type="NCBI Taxonomy" id="46969"/>
    <lineage>
        <taxon>Eukaryota</taxon>
        <taxon>Viridiplantae</taxon>
        <taxon>Streptophyta</taxon>
        <taxon>Embryophyta</taxon>
        <taxon>Tracheophyta</taxon>
        <taxon>Spermatophyta</taxon>
        <taxon>Magnoliopsida</taxon>
        <taxon>Ranunculales</taxon>
        <taxon>Ranunculaceae</taxon>
        <taxon>Thalictroideae</taxon>
        <taxon>Thalictrum</taxon>
    </lineage>
</organism>
<feature type="domain" description="UBC core" evidence="6">
    <location>
        <begin position="355"/>
        <end position="516"/>
    </location>
</feature>
<dbReference type="OrthoDB" id="47801at2759"/>
<keyword evidence="2" id="KW-0808">Transferase</keyword>
<sequence length="623" mass="69376">MEPPTLATYLAANKSRFGYSVSRDSLMDDDDPDVVEIMASDCQTSSSRKPQKSKLLLVMEPPTLATYLAANKSRFGYSVSRDSLMDDDDPDVVEIMASDCQTSSSRKPQKSKVIPFDVIEIDEDDESTDVVIIDEKVSPGNKGKDKLTGYSSNWENQVKEALAQEFTVPATATELGLINDISLNPLLSSAMGSDNLRHLYGVSLTSPNYGLNHFPYSYNGALHYDGTTNSHAPFEAMELSLGLGAPFPWFEQPAEVFTKEVTTSIASSPNLLISGYYEDKEDEFWLQKSVKRQKKEASTSCSTISGQPSHTTNIEEDKDEVLKKYRSFNQFDTVGDYSDHHYAKEGSKSKQPAPKWAKAIQQEWKILEKDLPDTIFVRVYEERMDLLRAVIVGAAGTPYHDGLFFFDFLFSSTYPSVPPKVHYHSGGLRLNPNLYNCGKVCLSLLNTWHGNKDEKWTPRKSTVLQVLLSIQALVLNAKPFFNEPGWAPMAGGVEGEKRARDYNENTYILSCRTMLYTLKRPPKHFEEFVAGHFRDRAEAILVACKAYMDGAQVGCLVGGGVQDVDEGDKSCSANFKMQVGTIIGNLVPAFIKNGSKNCGKYLPQTNNNRNIAYTTKPAAYGFW</sequence>
<dbReference type="SUPFAM" id="SSF54495">
    <property type="entry name" value="UBC-like"/>
    <property type="match status" value="1"/>
</dbReference>
<gene>
    <name evidence="7" type="ORF">FRX31_010355</name>
</gene>
<dbReference type="Gene3D" id="3.10.110.10">
    <property type="entry name" value="Ubiquitin Conjugating Enzyme"/>
    <property type="match status" value="1"/>
</dbReference>
<dbReference type="SMART" id="SM00212">
    <property type="entry name" value="UBCc"/>
    <property type="match status" value="1"/>
</dbReference>
<dbReference type="Proteomes" id="UP000554482">
    <property type="component" value="Unassembled WGS sequence"/>
</dbReference>
<dbReference type="InterPro" id="IPR000608">
    <property type="entry name" value="UBC"/>
</dbReference>
<evidence type="ECO:0000313" key="7">
    <source>
        <dbReference type="EMBL" id="KAF5200059.1"/>
    </source>
</evidence>
<dbReference type="CDD" id="cd23837">
    <property type="entry name" value="UBCc_UBE2O"/>
    <property type="match status" value="1"/>
</dbReference>
<keyword evidence="5" id="KW-0067">ATP-binding</keyword>
<proteinExistence type="predicted"/>